<name>A0ABN3K570_9ACTN</name>
<dbReference type="SUPFAM" id="SSF48452">
    <property type="entry name" value="TPR-like"/>
    <property type="match status" value="1"/>
</dbReference>
<accession>A0ABN3K570</accession>
<evidence type="ECO:0000313" key="3">
    <source>
        <dbReference type="Proteomes" id="UP001501231"/>
    </source>
</evidence>
<feature type="domain" description="CHAT" evidence="1">
    <location>
        <begin position="664"/>
        <end position="829"/>
    </location>
</feature>
<dbReference type="RefSeq" id="WP_344595534.1">
    <property type="nucleotide sequence ID" value="NZ_BAAARW010000030.1"/>
</dbReference>
<reference evidence="2 3" key="1">
    <citation type="journal article" date="2019" name="Int. J. Syst. Evol. Microbiol.">
        <title>The Global Catalogue of Microorganisms (GCM) 10K type strain sequencing project: providing services to taxonomists for standard genome sequencing and annotation.</title>
        <authorList>
            <consortium name="The Broad Institute Genomics Platform"/>
            <consortium name="The Broad Institute Genome Sequencing Center for Infectious Disease"/>
            <person name="Wu L."/>
            <person name="Ma J."/>
        </authorList>
    </citation>
    <scope>NUCLEOTIDE SEQUENCE [LARGE SCALE GENOMIC DNA]</scope>
    <source>
        <strain evidence="2 3">JCM 3325</strain>
    </source>
</reference>
<dbReference type="InterPro" id="IPR024983">
    <property type="entry name" value="CHAT_dom"/>
</dbReference>
<organism evidence="2 3">
    <name type="scientific">Actinomadura vinacea</name>
    <dbReference type="NCBI Taxonomy" id="115336"/>
    <lineage>
        <taxon>Bacteria</taxon>
        <taxon>Bacillati</taxon>
        <taxon>Actinomycetota</taxon>
        <taxon>Actinomycetes</taxon>
        <taxon>Streptosporangiales</taxon>
        <taxon>Thermomonosporaceae</taxon>
        <taxon>Actinomadura</taxon>
    </lineage>
</organism>
<protein>
    <recommendedName>
        <fullName evidence="1">CHAT domain-containing protein</fullName>
    </recommendedName>
</protein>
<comment type="caution">
    <text evidence="2">The sequence shown here is derived from an EMBL/GenBank/DDBJ whole genome shotgun (WGS) entry which is preliminary data.</text>
</comment>
<proteinExistence type="predicted"/>
<gene>
    <name evidence="2" type="ORF">GCM10010191_74560</name>
</gene>
<dbReference type="InterPro" id="IPR011990">
    <property type="entry name" value="TPR-like_helical_dom_sf"/>
</dbReference>
<dbReference type="Proteomes" id="UP001501231">
    <property type="component" value="Unassembled WGS sequence"/>
</dbReference>
<dbReference type="Pfam" id="PF12770">
    <property type="entry name" value="CHAT"/>
    <property type="match status" value="1"/>
</dbReference>
<keyword evidence="3" id="KW-1185">Reference proteome</keyword>
<evidence type="ECO:0000259" key="1">
    <source>
        <dbReference type="Pfam" id="PF12770"/>
    </source>
</evidence>
<dbReference type="EMBL" id="BAAARW010000030">
    <property type="protein sequence ID" value="GAA2446572.1"/>
    <property type="molecule type" value="Genomic_DNA"/>
</dbReference>
<evidence type="ECO:0000313" key="2">
    <source>
        <dbReference type="EMBL" id="GAA2446572.1"/>
    </source>
</evidence>
<sequence length="853" mass="92384">MRIEAGSPVGQAVLRGRRCFASGDVRGGDEAYRQAVRSAGADARLGSELREDHVTRLMACREFGLAAARCEEYVNGARPGPVPLRVLRAEIHSAVGDHRRAAAEAEAVRTAGAGPLSPEEDARLHRVQGLAAADLDDHGLAGLHLLKARSLLDDPERAARIDDDLRHLAARADHDAAADEAVRHALSGDPPETVAEHLRLATDLRRQARYQEAIAVLIRCLARSEIAPGFRWPVMHELAQLVRAVGQGRAFERLRPLVEDAAREWAEPAEASEEAARLFGAESPGEVRSTRFTVRIAHARAFIGDERLDQAERLLVELRDRASTPREVSLWHLAAGELEFTRSLTAFGGNSFLDDALGHLARAVQHASAVSLADVRIRALRLLGRAFAEVGTAAADDRCVECWAEAHRLEEQHIAARQVTDRLRVEMLHTVLDEHDERVRVADQAVDAHGGERAAVLAVAMEAARGAAILGRILPGGAEAVRDLPGPSDVRGAWRWLKGITADLPRTRAAWLIHCTPDHVHHAVVGRGLLVQARVACDRRELAAAVEALSACWADESLLELLVASGDFDEQLARVTAMIRPAAVLDALPPRVRRIALVSGGVLADVPFGAMRPGGEGEPLGLRFALSDLPCLSARLPLHLRSRRLRGDERHLIRPPGEGLPGRGGDATPAGVRAAFAANRYRLVRIDAHGEYGHRDADDSYLRLMPEGPDGHLRARDLRDMDLGGCGTLVLGACESGMAGRVGRDERLGFVRAGLTAGAASVIAARWKAPAVVAMPLLDRFEAYLRHLPRDVALQRAQRDFCEGALGVPEDLRLPGHPARWACWTLYGDAGLQTGAGLVRRKLREIAMRGDDG</sequence>